<evidence type="ECO:0000313" key="4">
    <source>
        <dbReference type="EMBL" id="CAL1548859.1"/>
    </source>
</evidence>
<organism evidence="4 5">
    <name type="scientific">Lymnaea stagnalis</name>
    <name type="common">Great pond snail</name>
    <name type="synonym">Helix stagnalis</name>
    <dbReference type="NCBI Taxonomy" id="6523"/>
    <lineage>
        <taxon>Eukaryota</taxon>
        <taxon>Metazoa</taxon>
        <taxon>Spiralia</taxon>
        <taxon>Lophotrochozoa</taxon>
        <taxon>Mollusca</taxon>
        <taxon>Gastropoda</taxon>
        <taxon>Heterobranchia</taxon>
        <taxon>Euthyneura</taxon>
        <taxon>Panpulmonata</taxon>
        <taxon>Hygrophila</taxon>
        <taxon>Lymnaeoidea</taxon>
        <taxon>Lymnaeidae</taxon>
        <taxon>Lymnaea</taxon>
    </lineage>
</organism>
<dbReference type="InterPro" id="IPR052434">
    <property type="entry name" value="Tectonic-like_complex_comp"/>
</dbReference>
<feature type="domain" description="CEP76/DRC7 peptidase-like" evidence="3">
    <location>
        <begin position="221"/>
        <end position="337"/>
    </location>
</feature>
<keyword evidence="1" id="KW-0812">Transmembrane</keyword>
<dbReference type="GO" id="GO:1905515">
    <property type="term" value="P:non-motile cilium assembly"/>
    <property type="evidence" value="ECO:0007669"/>
    <property type="project" value="TreeGrafter"/>
</dbReference>
<comment type="caution">
    <text evidence="4">The sequence shown here is derived from an EMBL/GenBank/DDBJ whole genome shotgun (WGS) entry which is preliminary data.</text>
</comment>
<dbReference type="GO" id="GO:1904491">
    <property type="term" value="P:protein localization to ciliary transition zone"/>
    <property type="evidence" value="ECO:0007669"/>
    <property type="project" value="TreeGrafter"/>
</dbReference>
<dbReference type="InterPro" id="IPR056288">
    <property type="entry name" value="CEP76_C"/>
</dbReference>
<evidence type="ECO:0000313" key="5">
    <source>
        <dbReference type="Proteomes" id="UP001497497"/>
    </source>
</evidence>
<dbReference type="GO" id="GO:0035869">
    <property type="term" value="C:ciliary transition zone"/>
    <property type="evidence" value="ECO:0007669"/>
    <property type="project" value="TreeGrafter"/>
</dbReference>
<name>A0AAV2IUJ5_LYMST</name>
<accession>A0AAV2IUJ5</accession>
<keyword evidence="5" id="KW-1185">Reference proteome</keyword>
<protein>
    <submittedName>
        <fullName evidence="4">Uncharacterized protein</fullName>
    </submittedName>
</protein>
<sequence length="495" mass="57801">MKNWTNTQVSKLFLCEQMVSIFILVVFYNEACTLFGFKDNRERESNIHQRIEKKWLGSIKIPFSTVYFNNKIDGTFRLNTPSILLGYTYDQSQGQPGMTELDNNLAKRNTFLTMYVTLEPSLTLPDPFKEKLSTNEEEELIQYADRWQENLERRFPSRIFKTTVMDTTGRNVFVTRFFKSIKPPPEVEACTDPERAMELAARYVSLIPFVADTALFPGQCDIWSTCNQFMKMLCGDEEEHAVLLTNYFLGLGKRAWLMLGNAIPEGRTAYVLTEDKDKFFVWNARSGEKFSVYDNYCPIHVVGCVINAENIWANIQQYEKPTQLNFNLNNTKNWQPFYSKSFLSRGLASVQPNELNYRRKDKKFDNLVTELQEKIEQLLKNKIMEWRSRYITRWNRHCTQIMRKLLPKLEENCGKPIDESNLRDLEDSFKSYKVSGFPLNIPYTDMDSITETVFSTGVHAQETSDVEFALAVYVHGYTNNVMSIWIYVASLIRLR</sequence>
<feature type="domain" description="Centrosomal protein of 76 kDa C-terminal" evidence="2">
    <location>
        <begin position="369"/>
        <end position="489"/>
    </location>
</feature>
<keyword evidence="1" id="KW-0472">Membrane</keyword>
<dbReference type="AlphaFoldDB" id="A0AAV2IUJ5"/>
<evidence type="ECO:0000256" key="1">
    <source>
        <dbReference type="SAM" id="Phobius"/>
    </source>
</evidence>
<dbReference type="PANTHER" id="PTHR20837:SF0">
    <property type="entry name" value="COILED-COIL AND C2 DOMAIN-CONTAINING PROTEIN 2A"/>
    <property type="match status" value="1"/>
</dbReference>
<dbReference type="Pfam" id="PF24652">
    <property type="entry name" value="CEP76_C"/>
    <property type="match status" value="1"/>
</dbReference>
<keyword evidence="1" id="KW-1133">Transmembrane helix</keyword>
<evidence type="ECO:0000259" key="2">
    <source>
        <dbReference type="Pfam" id="PF24652"/>
    </source>
</evidence>
<dbReference type="Pfam" id="PF24656">
    <property type="entry name" value="CEPT76_peptidase"/>
    <property type="match status" value="1"/>
</dbReference>
<gene>
    <name evidence="4" type="ORF">GSLYS_00022175001</name>
</gene>
<proteinExistence type="predicted"/>
<dbReference type="PANTHER" id="PTHR20837">
    <property type="entry name" value="CENTROSOMAL PROTEIN-RELATED"/>
    <property type="match status" value="1"/>
</dbReference>
<reference evidence="4 5" key="1">
    <citation type="submission" date="2024-04" db="EMBL/GenBank/DDBJ databases">
        <authorList>
            <consortium name="Genoscope - CEA"/>
            <person name="William W."/>
        </authorList>
    </citation>
    <scope>NUCLEOTIDE SEQUENCE [LARGE SCALE GENOMIC DNA]</scope>
</reference>
<dbReference type="InterPro" id="IPR056290">
    <property type="entry name" value="CEPT76/DRC7_peptidase-like_dom"/>
</dbReference>
<feature type="transmembrane region" description="Helical" evidence="1">
    <location>
        <begin position="12"/>
        <end position="28"/>
    </location>
</feature>
<dbReference type="Proteomes" id="UP001497497">
    <property type="component" value="Unassembled WGS sequence"/>
</dbReference>
<dbReference type="EMBL" id="CAXITT010001939">
    <property type="protein sequence ID" value="CAL1548859.1"/>
    <property type="molecule type" value="Genomic_DNA"/>
</dbReference>
<evidence type="ECO:0000259" key="3">
    <source>
        <dbReference type="Pfam" id="PF24656"/>
    </source>
</evidence>